<feature type="compositionally biased region" description="Low complexity" evidence="1">
    <location>
        <begin position="94"/>
        <end position="103"/>
    </location>
</feature>
<protein>
    <submittedName>
        <fullName evidence="2">Uncharacterized protein</fullName>
    </submittedName>
</protein>
<feature type="compositionally biased region" description="Polar residues" evidence="1">
    <location>
        <begin position="60"/>
        <end position="78"/>
    </location>
</feature>
<gene>
    <name evidence="2" type="ORF">Fot_49209</name>
</gene>
<evidence type="ECO:0000313" key="2">
    <source>
        <dbReference type="EMBL" id="KAL2473473.1"/>
    </source>
</evidence>
<proteinExistence type="predicted"/>
<feature type="compositionally biased region" description="Low complexity" evidence="1">
    <location>
        <begin position="138"/>
        <end position="148"/>
    </location>
</feature>
<dbReference type="PANTHER" id="PTHR35132">
    <property type="entry name" value="SERINE/ARGININE REPETITIVE MATRIX-LIKE PROTEIN"/>
    <property type="match status" value="1"/>
</dbReference>
<sequence>MVRNPSFPQPNLLSADELFSGGVLLPLHSSHDPPHPISQPPLQDPQPSGSDKLEPETEPELSSTVLANLSATSPFTSSKRWKDIFKKSDKKNSKSPSNANAGDSKNEKKKEKKGGGAGCGSNGVSTAELNITLWPFSRSGSAGSNGNRPRVGAGSAAATRKVISAPCSRSNSAGESKTSKKCPSSPSRAGLHLGRSSPVWYVRRGSSSSGGGVIERSSDAMLKSSSTEKSAKKVRNDGRWKIYAASKKASDLTANIDLSVLQERLTNMINLG</sequence>
<dbReference type="PANTHER" id="PTHR35132:SF1">
    <property type="entry name" value="SERINE_ARGININE REPETITIVE MATRIX-LIKE PROTEIN"/>
    <property type="match status" value="1"/>
</dbReference>
<feature type="compositionally biased region" description="Basic and acidic residues" evidence="1">
    <location>
        <begin position="80"/>
        <end position="92"/>
    </location>
</feature>
<feature type="compositionally biased region" description="Pro residues" evidence="1">
    <location>
        <begin position="35"/>
        <end position="44"/>
    </location>
</feature>
<accession>A0ABD1QBA5</accession>
<dbReference type="AlphaFoldDB" id="A0ABD1QBA5"/>
<organism evidence="2 3">
    <name type="scientific">Forsythia ovata</name>
    <dbReference type="NCBI Taxonomy" id="205694"/>
    <lineage>
        <taxon>Eukaryota</taxon>
        <taxon>Viridiplantae</taxon>
        <taxon>Streptophyta</taxon>
        <taxon>Embryophyta</taxon>
        <taxon>Tracheophyta</taxon>
        <taxon>Spermatophyta</taxon>
        <taxon>Magnoliopsida</taxon>
        <taxon>eudicotyledons</taxon>
        <taxon>Gunneridae</taxon>
        <taxon>Pentapetalae</taxon>
        <taxon>asterids</taxon>
        <taxon>lamiids</taxon>
        <taxon>Lamiales</taxon>
        <taxon>Oleaceae</taxon>
        <taxon>Forsythieae</taxon>
        <taxon>Forsythia</taxon>
    </lineage>
</organism>
<dbReference type="EMBL" id="JBFOLJ010000015">
    <property type="protein sequence ID" value="KAL2473473.1"/>
    <property type="molecule type" value="Genomic_DNA"/>
</dbReference>
<keyword evidence="3" id="KW-1185">Reference proteome</keyword>
<evidence type="ECO:0000313" key="3">
    <source>
        <dbReference type="Proteomes" id="UP001604277"/>
    </source>
</evidence>
<reference evidence="3" key="1">
    <citation type="submission" date="2024-07" db="EMBL/GenBank/DDBJ databases">
        <title>Two chromosome-level genome assemblies of Korean endemic species Abeliophyllum distichum and Forsythia ovata (Oleaceae).</title>
        <authorList>
            <person name="Jang H."/>
        </authorList>
    </citation>
    <scope>NUCLEOTIDE SEQUENCE [LARGE SCALE GENOMIC DNA]</scope>
</reference>
<name>A0ABD1QBA5_9LAMI</name>
<dbReference type="Proteomes" id="UP001604277">
    <property type="component" value="Unassembled WGS sequence"/>
</dbReference>
<feature type="region of interest" description="Disordered" evidence="1">
    <location>
        <begin position="24"/>
        <end position="124"/>
    </location>
</feature>
<evidence type="ECO:0000256" key="1">
    <source>
        <dbReference type="SAM" id="MobiDB-lite"/>
    </source>
</evidence>
<feature type="region of interest" description="Disordered" evidence="1">
    <location>
        <begin position="138"/>
        <end position="234"/>
    </location>
</feature>
<comment type="caution">
    <text evidence="2">The sequence shown here is derived from an EMBL/GenBank/DDBJ whole genome shotgun (WGS) entry which is preliminary data.</text>
</comment>